<evidence type="ECO:0000313" key="4">
    <source>
        <dbReference type="RefSeq" id="XP_010913697.1"/>
    </source>
</evidence>
<keyword evidence="4" id="KW-0282">Flagellum</keyword>
<proteinExistence type="predicted"/>
<sequence length="434" mass="47028">MATGVKEVRLKEKGISAPLTPRRVLLSHGGQTIPNGDIPMAKEKPMPNYLKPTLSSCHDTSCSYPKSQQQHAEDSIASAGARKRLISVKSMEKPASPSSPDKTPKGRASRTDLSPKAALSPKVVPEKASKAPTVGKNLARAKSFPKRREANGTPSTTSAIKPEQEEKVLFIDSGVQGHAARHGSQAPKSNTEGRNRTSLEESDTGKPRAPPGKLSKKVCGNEGAPKKLRFRRGREGDGKDAVLGERLKFQQREKVVEVAGEGKAEQENVVLKRQEVRERGAPPAYNDVIEETAAKLATRRNKVRALVGAFESVISLQEPETQPSQRQQVAAVKVASDEPAQLMPEVEEVKIGEDGAERGQQQPEEEKDEIESGEEETKGCQSVQESPQKETEEEEESGGEDCGQLDQESQHKETRATGEEGDGVEEDGSNVTKE</sequence>
<feature type="domain" description="Calmodulin-binding" evidence="2">
    <location>
        <begin position="206"/>
        <end position="315"/>
    </location>
</feature>
<feature type="region of interest" description="Disordered" evidence="1">
    <location>
        <begin position="26"/>
        <end position="226"/>
    </location>
</feature>
<dbReference type="Pfam" id="PF07839">
    <property type="entry name" value="CaM_binding"/>
    <property type="match status" value="1"/>
</dbReference>
<feature type="compositionally biased region" description="Basic and acidic residues" evidence="1">
    <location>
        <begin position="408"/>
        <end position="418"/>
    </location>
</feature>
<dbReference type="PANTHER" id="PTHR33349">
    <property type="entry name" value="EMB|CAB62594.1"/>
    <property type="match status" value="1"/>
</dbReference>
<organism evidence="3 4">
    <name type="scientific">Elaeis guineensis var. tenera</name>
    <name type="common">Oil palm</name>
    <dbReference type="NCBI Taxonomy" id="51953"/>
    <lineage>
        <taxon>Eukaryota</taxon>
        <taxon>Viridiplantae</taxon>
        <taxon>Streptophyta</taxon>
        <taxon>Embryophyta</taxon>
        <taxon>Tracheophyta</taxon>
        <taxon>Spermatophyta</taxon>
        <taxon>Magnoliopsida</taxon>
        <taxon>Liliopsida</taxon>
        <taxon>Arecaceae</taxon>
        <taxon>Arecoideae</taxon>
        <taxon>Cocoseae</taxon>
        <taxon>Elaeidinae</taxon>
        <taxon>Elaeis</taxon>
    </lineage>
</organism>
<name>A0A6I9QUV9_ELAGV</name>
<feature type="compositionally biased region" description="Acidic residues" evidence="1">
    <location>
        <begin position="363"/>
        <end position="374"/>
    </location>
</feature>
<accession>A0A6I9QUV9</accession>
<keyword evidence="4" id="KW-0966">Cell projection</keyword>
<feature type="region of interest" description="Disordered" evidence="1">
    <location>
        <begin position="318"/>
        <end position="434"/>
    </location>
</feature>
<dbReference type="GeneID" id="105039287"/>
<evidence type="ECO:0000313" key="3">
    <source>
        <dbReference type="Proteomes" id="UP000504607"/>
    </source>
</evidence>
<dbReference type="InParanoid" id="A0A6I9QUV9"/>
<dbReference type="AlphaFoldDB" id="A0A6I9QUV9"/>
<protein>
    <submittedName>
        <fullName evidence="4">Cilia- and flagella-associated protein 251</fullName>
    </submittedName>
</protein>
<keyword evidence="4" id="KW-0969">Cilium</keyword>
<gene>
    <name evidence="4" type="primary">LOC105039287</name>
</gene>
<dbReference type="InterPro" id="IPR012417">
    <property type="entry name" value="CaM-bd_dom_pln"/>
</dbReference>
<reference evidence="4" key="1">
    <citation type="submission" date="2025-08" db="UniProtKB">
        <authorList>
            <consortium name="RefSeq"/>
        </authorList>
    </citation>
    <scope>IDENTIFICATION</scope>
</reference>
<dbReference type="RefSeq" id="XP_010913697.1">
    <property type="nucleotide sequence ID" value="XM_010915395.3"/>
</dbReference>
<feature type="compositionally biased region" description="Basic and acidic residues" evidence="1">
    <location>
        <begin position="347"/>
        <end position="357"/>
    </location>
</feature>
<evidence type="ECO:0000256" key="1">
    <source>
        <dbReference type="SAM" id="MobiDB-lite"/>
    </source>
</evidence>
<dbReference type="GO" id="GO:0005516">
    <property type="term" value="F:calmodulin binding"/>
    <property type="evidence" value="ECO:0007669"/>
    <property type="project" value="InterPro"/>
</dbReference>
<keyword evidence="3" id="KW-1185">Reference proteome</keyword>
<dbReference type="Proteomes" id="UP000504607">
    <property type="component" value="Chromosome 2"/>
</dbReference>
<dbReference type="PANTHER" id="PTHR33349:SF26">
    <property type="entry name" value="CALMODULIN-BINDING DOMAIN-CONTAINING PROTEIN"/>
    <property type="match status" value="1"/>
</dbReference>
<evidence type="ECO:0000259" key="2">
    <source>
        <dbReference type="SMART" id="SM01054"/>
    </source>
</evidence>
<feature type="compositionally biased region" description="Polar residues" evidence="1">
    <location>
        <begin position="318"/>
        <end position="328"/>
    </location>
</feature>
<dbReference type="OrthoDB" id="779621at2759"/>
<feature type="compositionally biased region" description="Basic and acidic residues" evidence="1">
    <location>
        <begin position="191"/>
        <end position="206"/>
    </location>
</feature>
<dbReference type="KEGG" id="egu:105039287"/>
<feature type="compositionally biased region" description="Polar residues" evidence="1">
    <location>
        <begin position="53"/>
        <end position="70"/>
    </location>
</feature>
<feature type="compositionally biased region" description="Acidic residues" evidence="1">
    <location>
        <begin position="419"/>
        <end position="428"/>
    </location>
</feature>
<dbReference type="SMART" id="SM01054">
    <property type="entry name" value="CaM_binding"/>
    <property type="match status" value="1"/>
</dbReference>